<dbReference type="EMBL" id="JBHSMP010000017">
    <property type="protein sequence ID" value="MFC5430139.1"/>
    <property type="molecule type" value="Genomic_DNA"/>
</dbReference>
<name>A0ABW0JAW5_9BURK</name>
<protein>
    <submittedName>
        <fullName evidence="1">Uncharacterized protein</fullName>
    </submittedName>
</protein>
<dbReference type="Pfam" id="PF20126">
    <property type="entry name" value="TumE"/>
    <property type="match status" value="1"/>
</dbReference>
<keyword evidence="2" id="KW-1185">Reference proteome</keyword>
<evidence type="ECO:0000313" key="1">
    <source>
        <dbReference type="EMBL" id="MFC5430139.1"/>
    </source>
</evidence>
<organism evidence="1 2">
    <name type="scientific">Paraburkholderia denitrificans</name>
    <dbReference type="NCBI Taxonomy" id="694025"/>
    <lineage>
        <taxon>Bacteria</taxon>
        <taxon>Pseudomonadati</taxon>
        <taxon>Pseudomonadota</taxon>
        <taxon>Betaproteobacteria</taxon>
        <taxon>Burkholderiales</taxon>
        <taxon>Burkholderiaceae</taxon>
        <taxon>Paraburkholderia</taxon>
    </lineage>
</organism>
<reference evidence="2" key="1">
    <citation type="journal article" date="2019" name="Int. J. Syst. Evol. Microbiol.">
        <title>The Global Catalogue of Microorganisms (GCM) 10K type strain sequencing project: providing services to taxonomists for standard genome sequencing and annotation.</title>
        <authorList>
            <consortium name="The Broad Institute Genomics Platform"/>
            <consortium name="The Broad Institute Genome Sequencing Center for Infectious Disease"/>
            <person name="Wu L."/>
            <person name="Ma J."/>
        </authorList>
    </citation>
    <scope>NUCLEOTIDE SEQUENCE [LARGE SCALE GENOMIC DNA]</scope>
    <source>
        <strain evidence="2">CCUG 56042</strain>
    </source>
</reference>
<dbReference type="Proteomes" id="UP001596103">
    <property type="component" value="Unassembled WGS sequence"/>
</dbReference>
<evidence type="ECO:0000313" key="2">
    <source>
        <dbReference type="Proteomes" id="UP001596103"/>
    </source>
</evidence>
<dbReference type="RefSeq" id="WP_377712343.1">
    <property type="nucleotide sequence ID" value="NZ_JBHSMP010000017.1"/>
</dbReference>
<gene>
    <name evidence="1" type="ORF">ACFPTO_15200</name>
</gene>
<sequence length="116" mass="13021">MLHIELKEQIEATFDNTQVVSVTLCRDALEVKLANGVEMVLRVVSPTEYAMNWLWGDAAQMSIDTAPVHKSLKTFPNHFHTVDGKVVDDPVTEIGAEPWRNVRTLIERLLAQPLLG</sequence>
<dbReference type="InterPro" id="IPR045397">
    <property type="entry name" value="TumE-like"/>
</dbReference>
<proteinExistence type="predicted"/>
<comment type="caution">
    <text evidence="1">The sequence shown here is derived from an EMBL/GenBank/DDBJ whole genome shotgun (WGS) entry which is preliminary data.</text>
</comment>
<accession>A0ABW0JAW5</accession>